<feature type="chain" id="PRO_5046500804" evidence="1">
    <location>
        <begin position="22"/>
        <end position="645"/>
    </location>
</feature>
<comment type="caution">
    <text evidence="3">The sequence shown here is derived from an EMBL/GenBank/DDBJ whole genome shotgun (WGS) entry which is preliminary data.</text>
</comment>
<dbReference type="Proteomes" id="UP000765802">
    <property type="component" value="Unassembled WGS sequence"/>
</dbReference>
<feature type="domain" description="Peptidase M1 membrane alanine aminopeptidase" evidence="2">
    <location>
        <begin position="360"/>
        <end position="527"/>
    </location>
</feature>
<accession>A0ABR7M5S0</accession>
<dbReference type="CDD" id="cd09604">
    <property type="entry name" value="M1_APN_like"/>
    <property type="match status" value="1"/>
</dbReference>
<feature type="signal peptide" evidence="1">
    <location>
        <begin position="1"/>
        <end position="21"/>
    </location>
</feature>
<dbReference type="SUPFAM" id="SSF55486">
    <property type="entry name" value="Metalloproteases ('zincins'), catalytic domain"/>
    <property type="match status" value="1"/>
</dbReference>
<sequence>MRKTGLWLAGCILLASQSLFAQPDRWQQKVKYRMDIDMDVNTNRFTGKQQLEYTNNSPDTLHRVFYHLYWNAFQPNSMMDTRSRELGKIVYGNNRADWDGRVRDRILHLKPDEIGYQKVLSLKMNGVAQEFTVHETILEVKLKKPILPRSKVIFNMEFEAQVPLQVRRSGRDNPSTGVRYSMSQWYPKMAEYDYEGWHPTPYIAREFYGIWGDFDVKISIDRNYVLGGTGYLQNAQSIGHGYEAPGTKAAVPATKKLTWHFTAPQVHDFMWAADPEFKHIVRQVPGGPAIHVLYNYKENDPKNDADWTRVADAAVDVLPYIEKNFGRYPYKQYSFIHGGDGGMEYPMATLLSGPSLGTAFHEWMHSWYQMILGTNESLYPWMDEGFTSYAESLVSRYYQDLNKDMPVPAPAGASTGPRKSIVDPAMRQNPHFSAYQSYFALVKSGREEPLTTHADHFESNFAYSIASYSKGEVFLEQLGYIVGAPVRDKILLNYYNQWKFKHPNVNDFIRVAEKTSGMQLDWYREYWVNTTKTIDYGIDSLYEQGGATRLRLKRKGNIPMPVDLLITYKDGSRELHYVPMYLMFGAKPQEDASVNRKTYEAWKWTHPTYEISTDKKLQDIKKVEIDPSGRMADINPKDNILELNW</sequence>
<evidence type="ECO:0000313" key="3">
    <source>
        <dbReference type="EMBL" id="MBC6490271.1"/>
    </source>
</evidence>
<evidence type="ECO:0000256" key="1">
    <source>
        <dbReference type="SAM" id="SignalP"/>
    </source>
</evidence>
<evidence type="ECO:0000259" key="2">
    <source>
        <dbReference type="Pfam" id="PF01433"/>
    </source>
</evidence>
<keyword evidence="1" id="KW-0732">Signal</keyword>
<gene>
    <name evidence="3" type="ORF">BC349_04805</name>
</gene>
<dbReference type="Gene3D" id="1.10.390.10">
    <property type="entry name" value="Neutral Protease Domain 2"/>
    <property type="match status" value="1"/>
</dbReference>
<evidence type="ECO:0000313" key="4">
    <source>
        <dbReference type="Proteomes" id="UP000765802"/>
    </source>
</evidence>
<reference evidence="3 4" key="1">
    <citation type="submission" date="2016-07" db="EMBL/GenBank/DDBJ databases">
        <title>Genome analysis of Flavihumibacter stibioxidans YS-17.</title>
        <authorList>
            <person name="Shi K."/>
            <person name="Han Y."/>
            <person name="Wang G."/>
        </authorList>
    </citation>
    <scope>NUCLEOTIDE SEQUENCE [LARGE SCALE GENOMIC DNA]</scope>
    <source>
        <strain evidence="3 4">YS-17</strain>
    </source>
</reference>
<dbReference type="RefSeq" id="WP_187255588.1">
    <property type="nucleotide sequence ID" value="NZ_JBHULF010000006.1"/>
</dbReference>
<organism evidence="3 4">
    <name type="scientific">Flavihumibacter stibioxidans</name>
    <dbReference type="NCBI Taxonomy" id="1834163"/>
    <lineage>
        <taxon>Bacteria</taxon>
        <taxon>Pseudomonadati</taxon>
        <taxon>Bacteroidota</taxon>
        <taxon>Chitinophagia</taxon>
        <taxon>Chitinophagales</taxon>
        <taxon>Chitinophagaceae</taxon>
        <taxon>Flavihumibacter</taxon>
    </lineage>
</organism>
<name>A0ABR7M5S0_9BACT</name>
<protein>
    <submittedName>
        <fullName evidence="3">Peptidase M1</fullName>
    </submittedName>
</protein>
<keyword evidence="4" id="KW-1185">Reference proteome</keyword>
<dbReference type="InterPro" id="IPR027268">
    <property type="entry name" value="Peptidase_M4/M1_CTD_sf"/>
</dbReference>
<dbReference type="InterPro" id="IPR014782">
    <property type="entry name" value="Peptidase_M1_dom"/>
</dbReference>
<dbReference type="EMBL" id="MBUA01000001">
    <property type="protein sequence ID" value="MBC6490271.1"/>
    <property type="molecule type" value="Genomic_DNA"/>
</dbReference>
<proteinExistence type="predicted"/>
<dbReference type="Pfam" id="PF01433">
    <property type="entry name" value="Peptidase_M1"/>
    <property type="match status" value="1"/>
</dbReference>